<dbReference type="EMBL" id="KP282673">
    <property type="protein sequence ID" value="ALG96788.1"/>
    <property type="molecule type" value="Genomic_DNA"/>
</dbReference>
<evidence type="ECO:0000313" key="3">
    <source>
        <dbReference type="Proteomes" id="UP000202536"/>
    </source>
</evidence>
<proteinExistence type="predicted"/>
<keyword evidence="1" id="KW-0812">Transmembrane</keyword>
<sequence length="48" mass="5688">MGLKEKLLEKVEDLIKTIIIKYWYVDLTVTAVAFAILYLIEKMRKNKT</sequence>
<dbReference type="GeneID" id="26637878"/>
<evidence type="ECO:0000313" key="2">
    <source>
        <dbReference type="EMBL" id="ALG96788.1"/>
    </source>
</evidence>
<accession>A0A0N7FYW9</accession>
<reference evidence="2 3" key="1">
    <citation type="journal article" date="2015" name="Environ. Microbiol.">
        <title>Novel viral genomes identified from six metagenomes reveal wide distribution of archaeal viruses and high viral diversity in terrestrial hot springs.</title>
        <authorList>
            <person name="Gudbergsdottir S.R."/>
            <person name="Menzel P."/>
            <person name="Krogh A."/>
            <person name="Young M."/>
            <person name="Peng X."/>
        </authorList>
    </citation>
    <scope>NUCLEOTIDE SEQUENCE [LARGE SCALE GENOMIC DNA]</scope>
    <source>
        <strain evidence="2 3">ABV2</strain>
    </source>
</reference>
<name>A0A0N7FYW9_9VIRU</name>
<keyword evidence="1" id="KW-0472">Membrane</keyword>
<dbReference type="RefSeq" id="YP_009211310.1">
    <property type="nucleotide sequence ID" value="NC_028938.1"/>
</dbReference>
<evidence type="ECO:0000256" key="1">
    <source>
        <dbReference type="SAM" id="Phobius"/>
    </source>
</evidence>
<dbReference type="KEGG" id="vg:26637878"/>
<keyword evidence="3" id="KW-1185">Reference proteome</keyword>
<feature type="transmembrane region" description="Helical" evidence="1">
    <location>
        <begin position="20"/>
        <end position="40"/>
    </location>
</feature>
<protein>
    <submittedName>
        <fullName evidence="2">Uncharacterized protein</fullName>
    </submittedName>
</protein>
<keyword evidence="1" id="KW-1133">Transmembrane helix</keyword>
<dbReference type="Proteomes" id="UP000202536">
    <property type="component" value="Segment"/>
</dbReference>
<organism evidence="2 3">
    <name type="scientific">Acidianus bottle-shaped virus 2 strain ABV2</name>
    <dbReference type="NCBI Taxonomy" id="1732173"/>
    <lineage>
        <taxon>Viruses</taxon>
        <taxon>Viruses incertae sedis</taxon>
        <taxon>Ampullaviridae</taxon>
        <taxon>Bottigliavirus</taxon>
        <taxon>Bottigliavirus puteoliense</taxon>
        <taxon>Bottigliavirus ABV2</taxon>
    </lineage>
</organism>